<evidence type="ECO:0000256" key="1">
    <source>
        <dbReference type="SAM" id="MobiDB-lite"/>
    </source>
</evidence>
<keyword evidence="3" id="KW-1185">Reference proteome</keyword>
<sequence length="531" mass="55952">MPTKLVDGEAEADPVAGVDGHGQAVPVKESSETVTQAAAAASSAGRAGALNALKSGSGPHAQSSRLAVSTLVHPPPVHIPKNVPATVKAPSKEQQVAAKTTSATKMAVAVPANPTPPVPSSSSVGKSAAPKQSSLATNKAAAPKPAAPKSTAKSSTSKVLPASSTAVDGNKEPELDPVVEDATRSIISLLQLYGPLSYEQLKFNMLPQLVLIDAPVGAVDGRPRDKLQKVLDTLLELGVIHLIDKAKMKAASRPTVSKPKAAAKKADEDKMEQEVKSLQKEDPKPAAAAPVLVPKVKGESNALDPNPIYCYGNGIPLMQTILPSDLLREIRLAGEEVIKTKQRIEILTRALTVEDEPVDVSNKPELVSSEGSSVKSEQVGSEDIAEEKSVSATEANERRSSKMTPQHAQKVLKQLFALHPEIVRDPVYASIMRMFKVDAGGLGKMHKFAQTDRFEGLMLLNESGGQPRGNIRRGLSLVSSAQLVRQQSGLRRGLSFGSGKKRSSSGASLVRANSGEGSKKKKRKVGRPPKT</sequence>
<dbReference type="Proteomes" id="UP000266841">
    <property type="component" value="Unassembled WGS sequence"/>
</dbReference>
<feature type="compositionally biased region" description="Polar residues" evidence="1">
    <location>
        <begin position="369"/>
        <end position="379"/>
    </location>
</feature>
<feature type="compositionally biased region" description="Low complexity" evidence="1">
    <location>
        <begin position="120"/>
        <end position="158"/>
    </location>
</feature>
<name>K0TNH0_THAOC</name>
<gene>
    <name evidence="2" type="ORF">THAOC_04848</name>
</gene>
<feature type="region of interest" description="Disordered" evidence="1">
    <location>
        <begin position="492"/>
        <end position="531"/>
    </location>
</feature>
<proteinExistence type="predicted"/>
<dbReference type="EMBL" id="AGNL01004436">
    <property type="protein sequence ID" value="EJK73522.1"/>
    <property type="molecule type" value="Genomic_DNA"/>
</dbReference>
<reference evidence="2 3" key="1">
    <citation type="journal article" date="2012" name="Genome Biol.">
        <title>Genome and low-iron response of an oceanic diatom adapted to chronic iron limitation.</title>
        <authorList>
            <person name="Lommer M."/>
            <person name="Specht M."/>
            <person name="Roy A.S."/>
            <person name="Kraemer L."/>
            <person name="Andreson R."/>
            <person name="Gutowska M.A."/>
            <person name="Wolf J."/>
            <person name="Bergner S.V."/>
            <person name="Schilhabel M.B."/>
            <person name="Klostermeier U.C."/>
            <person name="Beiko R.G."/>
            <person name="Rosenstiel P."/>
            <person name="Hippler M."/>
            <person name="Laroche J."/>
        </authorList>
    </citation>
    <scope>NUCLEOTIDE SEQUENCE [LARGE SCALE GENOMIC DNA]</scope>
    <source>
        <strain evidence="2 3">CCMP1005</strain>
    </source>
</reference>
<feature type="region of interest" description="Disordered" evidence="1">
    <location>
        <begin position="1"/>
        <end position="176"/>
    </location>
</feature>
<dbReference type="eggNOG" id="ENOG502TH8W">
    <property type="taxonomic scope" value="Eukaryota"/>
</dbReference>
<dbReference type="AlphaFoldDB" id="K0TNH0"/>
<feature type="compositionally biased region" description="Basic residues" evidence="1">
    <location>
        <begin position="519"/>
        <end position="531"/>
    </location>
</feature>
<evidence type="ECO:0000313" key="2">
    <source>
        <dbReference type="EMBL" id="EJK73522.1"/>
    </source>
</evidence>
<feature type="region of interest" description="Disordered" evidence="1">
    <location>
        <begin position="251"/>
        <end position="287"/>
    </location>
</feature>
<comment type="caution">
    <text evidence="2">The sequence shown here is derived from an EMBL/GenBank/DDBJ whole genome shotgun (WGS) entry which is preliminary data.</text>
</comment>
<feature type="compositionally biased region" description="Low complexity" evidence="1">
    <location>
        <begin position="492"/>
        <end position="509"/>
    </location>
</feature>
<accession>K0TNH0</accession>
<evidence type="ECO:0000313" key="3">
    <source>
        <dbReference type="Proteomes" id="UP000266841"/>
    </source>
</evidence>
<feature type="region of interest" description="Disordered" evidence="1">
    <location>
        <begin position="360"/>
        <end position="406"/>
    </location>
</feature>
<protein>
    <submittedName>
        <fullName evidence="2">Uncharacterized protein</fullName>
    </submittedName>
</protein>
<feature type="compositionally biased region" description="Polar residues" evidence="1">
    <location>
        <begin position="92"/>
        <end position="104"/>
    </location>
</feature>
<feature type="compositionally biased region" description="Basic and acidic residues" evidence="1">
    <location>
        <begin position="264"/>
        <end position="284"/>
    </location>
</feature>
<organism evidence="2 3">
    <name type="scientific">Thalassiosira oceanica</name>
    <name type="common">Marine diatom</name>
    <dbReference type="NCBI Taxonomy" id="159749"/>
    <lineage>
        <taxon>Eukaryota</taxon>
        <taxon>Sar</taxon>
        <taxon>Stramenopiles</taxon>
        <taxon>Ochrophyta</taxon>
        <taxon>Bacillariophyta</taxon>
        <taxon>Coscinodiscophyceae</taxon>
        <taxon>Thalassiosirophycidae</taxon>
        <taxon>Thalassiosirales</taxon>
        <taxon>Thalassiosiraceae</taxon>
        <taxon>Thalassiosira</taxon>
    </lineage>
</organism>
<feature type="compositionally biased region" description="Low complexity" evidence="1">
    <location>
        <begin position="37"/>
        <end position="53"/>
    </location>
</feature>